<dbReference type="Pfam" id="PF11667">
    <property type="entry name" value="DUF3267"/>
    <property type="match status" value="1"/>
</dbReference>
<keyword evidence="1" id="KW-0812">Transmembrane</keyword>
<dbReference type="Proteomes" id="UP000290365">
    <property type="component" value="Chromosome"/>
</dbReference>
<name>A0A4P6JTE8_KTERU</name>
<reference evidence="2 3" key="1">
    <citation type="submission" date="2019-01" db="EMBL/GenBank/DDBJ databases">
        <title>Ktedonosporobacter rubrisoli SCAWS-G2.</title>
        <authorList>
            <person name="Huang Y."/>
            <person name="Yan B."/>
        </authorList>
    </citation>
    <scope>NUCLEOTIDE SEQUENCE [LARGE SCALE GENOMIC DNA]</scope>
    <source>
        <strain evidence="2 3">SCAWS-G2</strain>
    </source>
</reference>
<feature type="transmembrane region" description="Helical" evidence="1">
    <location>
        <begin position="177"/>
        <end position="199"/>
    </location>
</feature>
<dbReference type="KEGG" id="kbs:EPA93_22340"/>
<keyword evidence="3" id="KW-1185">Reference proteome</keyword>
<accession>A0A4P6JTE8</accession>
<evidence type="ECO:0000313" key="2">
    <source>
        <dbReference type="EMBL" id="QBD78583.1"/>
    </source>
</evidence>
<evidence type="ECO:0000256" key="1">
    <source>
        <dbReference type="SAM" id="Phobius"/>
    </source>
</evidence>
<organism evidence="2 3">
    <name type="scientific">Ktedonosporobacter rubrisoli</name>
    <dbReference type="NCBI Taxonomy" id="2509675"/>
    <lineage>
        <taxon>Bacteria</taxon>
        <taxon>Bacillati</taxon>
        <taxon>Chloroflexota</taxon>
        <taxon>Ktedonobacteria</taxon>
        <taxon>Ktedonobacterales</taxon>
        <taxon>Ktedonosporobacteraceae</taxon>
        <taxon>Ktedonosporobacter</taxon>
    </lineage>
</organism>
<keyword evidence="1" id="KW-1133">Transmembrane helix</keyword>
<feature type="transmembrane region" description="Helical" evidence="1">
    <location>
        <begin position="81"/>
        <end position="105"/>
    </location>
</feature>
<keyword evidence="1" id="KW-0472">Membrane</keyword>
<feature type="transmembrane region" description="Helical" evidence="1">
    <location>
        <begin position="205"/>
        <end position="225"/>
    </location>
</feature>
<dbReference type="EMBL" id="CP035758">
    <property type="protein sequence ID" value="QBD78583.1"/>
    <property type="molecule type" value="Genomic_DNA"/>
</dbReference>
<feature type="transmembrane region" description="Helical" evidence="1">
    <location>
        <begin position="117"/>
        <end position="134"/>
    </location>
</feature>
<dbReference type="OrthoDB" id="160098at2"/>
<protein>
    <submittedName>
        <fullName evidence="2">DUF3267 domain-containing protein</fullName>
    </submittedName>
</protein>
<gene>
    <name evidence="2" type="ORF">EPA93_22340</name>
</gene>
<evidence type="ECO:0000313" key="3">
    <source>
        <dbReference type="Proteomes" id="UP000290365"/>
    </source>
</evidence>
<dbReference type="AlphaFoldDB" id="A0A4P6JTE8"/>
<dbReference type="InterPro" id="IPR021683">
    <property type="entry name" value="DUF3267"/>
</dbReference>
<proteinExistence type="predicted"/>
<sequence>MYDRGRGRLFRLPRCAIISGCYITRWAPWQDGYEKREEMSLILKDRFHPSQRQKLQEKIDKGQITICDELSLLEQEQLRPLASFSLLLLVIGAILFVVLTFAVLLGRTQSLNFEFSAIKVIIWVVINIVSYILILPVHEAIHALAFLLWGGRPYFGAKLPLALYCGARNQLFRRAHYLVVGLAPLVVITLAGIILTLLAPILASYVIFATIGNIAGAAGDLWVAIRLWRQPGAWFIEDTATGYRAWQMESV</sequence>